<evidence type="ECO:0000313" key="3">
    <source>
        <dbReference type="EMBL" id="BBO79905.1"/>
    </source>
</evidence>
<dbReference type="KEGG" id="dov:DSCO28_03150"/>
<dbReference type="EMBL" id="AP021876">
    <property type="protein sequence ID" value="BBO86445.1"/>
    <property type="molecule type" value="Genomic_DNA"/>
</dbReference>
<dbReference type="KEGG" id="dov:DSCO28_03100"/>
<sequence length="57" mass="6679">MFDPEQDFEYEQKCERIAMEIETIILDGVIAALGRVKQYLQDDDIQTQKPSKDVEPF</sequence>
<organism evidence="3 9">
    <name type="scientific">Desulfosarcina ovata subsp. sediminis</name>
    <dbReference type="NCBI Taxonomy" id="885957"/>
    <lineage>
        <taxon>Bacteria</taxon>
        <taxon>Pseudomonadati</taxon>
        <taxon>Thermodesulfobacteriota</taxon>
        <taxon>Desulfobacteria</taxon>
        <taxon>Desulfobacterales</taxon>
        <taxon>Desulfosarcinaceae</taxon>
        <taxon>Desulfosarcina</taxon>
    </lineage>
</organism>
<protein>
    <submittedName>
        <fullName evidence="3">Uncharacterized protein</fullName>
    </submittedName>
</protein>
<dbReference type="KEGG" id="dov:DSCO28_63330"/>
<dbReference type="Proteomes" id="UP000425960">
    <property type="component" value="Chromosome"/>
</dbReference>
<evidence type="ECO:0000313" key="4">
    <source>
        <dbReference type="EMBL" id="BBO84868.1"/>
    </source>
</evidence>
<evidence type="ECO:0000313" key="8">
    <source>
        <dbReference type="EMBL" id="BBO86445.1"/>
    </source>
</evidence>
<dbReference type="KEGG" id="dov:DSCO28_68410"/>
<evidence type="ECO:0000313" key="5">
    <source>
        <dbReference type="EMBL" id="BBO85767.1"/>
    </source>
</evidence>
<dbReference type="EMBL" id="AP021876">
    <property type="protein sequence ID" value="BBO79749.1"/>
    <property type="molecule type" value="Genomic_DNA"/>
</dbReference>
<dbReference type="KEGG" id="dov:DSCO28_04710"/>
<evidence type="ECO:0000313" key="7">
    <source>
        <dbReference type="EMBL" id="BBO86275.1"/>
    </source>
</evidence>
<evidence type="ECO:0000313" key="2">
    <source>
        <dbReference type="EMBL" id="BBO79749.1"/>
    </source>
</evidence>
<evidence type="ECO:0000313" key="1">
    <source>
        <dbReference type="EMBL" id="BBO79744.1"/>
    </source>
</evidence>
<name>A0A5K7ZI25_9BACT</name>
<dbReference type="EMBL" id="AP021876">
    <property type="protein sequence ID" value="BBO79744.1"/>
    <property type="molecule type" value="Genomic_DNA"/>
</dbReference>
<dbReference type="RefSeq" id="WP_155308342.1">
    <property type="nucleotide sequence ID" value="NZ_AP021876.1"/>
</dbReference>
<evidence type="ECO:0000313" key="6">
    <source>
        <dbReference type="EMBL" id="BBO85875.1"/>
    </source>
</evidence>
<dbReference type="AlphaFoldDB" id="A0A5K7ZI25"/>
<evidence type="ECO:0000313" key="9">
    <source>
        <dbReference type="Proteomes" id="UP000425960"/>
    </source>
</evidence>
<dbReference type="EMBL" id="AP021876">
    <property type="protein sequence ID" value="BBO84868.1"/>
    <property type="molecule type" value="Genomic_DNA"/>
</dbReference>
<dbReference type="EMBL" id="AP021876">
    <property type="protein sequence ID" value="BBO79905.1"/>
    <property type="molecule type" value="Genomic_DNA"/>
</dbReference>
<dbReference type="KEGG" id="dov:DSCO28_70110"/>
<dbReference type="EMBL" id="AP021876">
    <property type="protein sequence ID" value="BBO86275.1"/>
    <property type="molecule type" value="Genomic_DNA"/>
</dbReference>
<dbReference type="EMBL" id="AP021876">
    <property type="protein sequence ID" value="BBO85767.1"/>
    <property type="molecule type" value="Genomic_DNA"/>
</dbReference>
<reference evidence="3 9" key="1">
    <citation type="submission" date="2019-11" db="EMBL/GenBank/DDBJ databases">
        <title>Comparative genomics of hydrocarbon-degrading Desulfosarcina strains.</title>
        <authorList>
            <person name="Watanabe M."/>
            <person name="Kojima H."/>
            <person name="Fukui M."/>
        </authorList>
    </citation>
    <scope>NUCLEOTIDE SEQUENCE [LARGE SCALE GENOMIC DNA]</scope>
    <source>
        <strain evidence="3 9">28bB2T</strain>
    </source>
</reference>
<dbReference type="EMBL" id="AP021876">
    <property type="protein sequence ID" value="BBO85875.1"/>
    <property type="molecule type" value="Genomic_DNA"/>
</dbReference>
<dbReference type="KEGG" id="dov:DSCO28_64410"/>
<dbReference type="KEGG" id="dov:DSCO28_54340"/>
<proteinExistence type="predicted"/>
<accession>A0A5K7ZI25</accession>
<gene>
    <name evidence="1" type="ORF">DSCO28_03100</name>
    <name evidence="2" type="ORF">DSCO28_03150</name>
    <name evidence="3" type="ORF">DSCO28_04710</name>
    <name evidence="4" type="ORF">DSCO28_54340</name>
    <name evidence="5" type="ORF">DSCO28_63330</name>
    <name evidence="6" type="ORF">DSCO28_64410</name>
    <name evidence="7" type="ORF">DSCO28_68410</name>
    <name evidence="8" type="ORF">DSCO28_70110</name>
</gene>